<reference evidence="1" key="2">
    <citation type="journal article" date="2015" name="Data Brief">
        <title>Shoot transcriptome of the giant reed, Arundo donax.</title>
        <authorList>
            <person name="Barrero R.A."/>
            <person name="Guerrero F.D."/>
            <person name="Moolhuijzen P."/>
            <person name="Goolsby J.A."/>
            <person name="Tidwell J."/>
            <person name="Bellgard S.E."/>
            <person name="Bellgard M.I."/>
        </authorList>
    </citation>
    <scope>NUCLEOTIDE SEQUENCE</scope>
    <source>
        <tissue evidence="1">Shoot tissue taken approximately 20 cm above the soil surface</tissue>
    </source>
</reference>
<organism evidence="1">
    <name type="scientific">Arundo donax</name>
    <name type="common">Giant reed</name>
    <name type="synonym">Donax arundinaceus</name>
    <dbReference type="NCBI Taxonomy" id="35708"/>
    <lineage>
        <taxon>Eukaryota</taxon>
        <taxon>Viridiplantae</taxon>
        <taxon>Streptophyta</taxon>
        <taxon>Embryophyta</taxon>
        <taxon>Tracheophyta</taxon>
        <taxon>Spermatophyta</taxon>
        <taxon>Magnoliopsida</taxon>
        <taxon>Liliopsida</taxon>
        <taxon>Poales</taxon>
        <taxon>Poaceae</taxon>
        <taxon>PACMAD clade</taxon>
        <taxon>Arundinoideae</taxon>
        <taxon>Arundineae</taxon>
        <taxon>Arundo</taxon>
    </lineage>
</organism>
<reference evidence="1" key="1">
    <citation type="submission" date="2014-09" db="EMBL/GenBank/DDBJ databases">
        <authorList>
            <person name="Magalhaes I.L.F."/>
            <person name="Oliveira U."/>
            <person name="Santos F.R."/>
            <person name="Vidigal T.H.D.A."/>
            <person name="Brescovit A.D."/>
            <person name="Santos A.J."/>
        </authorList>
    </citation>
    <scope>NUCLEOTIDE SEQUENCE</scope>
    <source>
        <tissue evidence="1">Shoot tissue taken approximately 20 cm above the soil surface</tissue>
    </source>
</reference>
<dbReference type="EMBL" id="GBRH01253533">
    <property type="protein sequence ID" value="JAD44362.1"/>
    <property type="molecule type" value="Transcribed_RNA"/>
</dbReference>
<protein>
    <submittedName>
        <fullName evidence="1">Uncharacterized protein</fullName>
    </submittedName>
</protein>
<name>A0A0A9ABC9_ARUDO</name>
<accession>A0A0A9ABC9</accession>
<dbReference type="AlphaFoldDB" id="A0A0A9ABC9"/>
<proteinExistence type="predicted"/>
<evidence type="ECO:0000313" key="1">
    <source>
        <dbReference type="EMBL" id="JAD44362.1"/>
    </source>
</evidence>
<sequence>MDLNPTVGLKCGDAVHSNAFFRTQALVWR</sequence>